<evidence type="ECO:0000313" key="1">
    <source>
        <dbReference type="EMBL" id="QDZ24574.1"/>
    </source>
</evidence>
<organism evidence="1 2">
    <name type="scientific">Chloropicon primus</name>
    <dbReference type="NCBI Taxonomy" id="1764295"/>
    <lineage>
        <taxon>Eukaryota</taxon>
        <taxon>Viridiplantae</taxon>
        <taxon>Chlorophyta</taxon>
        <taxon>Chloropicophyceae</taxon>
        <taxon>Chloropicales</taxon>
        <taxon>Chloropicaceae</taxon>
        <taxon>Chloropicon</taxon>
    </lineage>
</organism>
<proteinExistence type="predicted"/>
<dbReference type="InterPro" id="IPR016084">
    <property type="entry name" value="Haem_Oase-like_multi-hlx"/>
</dbReference>
<dbReference type="EMBL" id="CP031046">
    <property type="protein sequence ID" value="QDZ24574.1"/>
    <property type="molecule type" value="Genomic_DNA"/>
</dbReference>
<evidence type="ECO:0000313" key="2">
    <source>
        <dbReference type="Proteomes" id="UP000316726"/>
    </source>
</evidence>
<keyword evidence="2" id="KW-1185">Reference proteome</keyword>
<dbReference type="SUPFAM" id="SSF48613">
    <property type="entry name" value="Heme oxygenase-like"/>
    <property type="match status" value="1"/>
</dbReference>
<protein>
    <recommendedName>
        <fullName evidence="3">Heme oxygenase</fullName>
    </recommendedName>
</protein>
<dbReference type="AlphaFoldDB" id="A0A5B8MYV2"/>
<evidence type="ECO:0008006" key="3">
    <source>
        <dbReference type="Google" id="ProtNLM"/>
    </source>
</evidence>
<gene>
    <name evidence="1" type="ORF">A3770_13p70920</name>
</gene>
<dbReference type="Proteomes" id="UP000316726">
    <property type="component" value="Chromosome 13"/>
</dbReference>
<accession>A0A5B8MYV2</accession>
<name>A0A5B8MYV2_9CHLO</name>
<sequence>MECAMEWIQKEPELRRLEEALEEHPVHRGLAGASRDQMRKVVRRICEQEVFITRAMLKAVDLALAKHGEDRFLLDMKASIVESKKDLLATLLTTFGKTWGEVVHGVAPLPMCQVYAAVFTSIMATESKGTIALAMLVNLRAWSKMCHLISVAASDVGPLPYLERFAKGLEEKNAAAFEEQVRGVLAGVEPKDAFDYKSCLASIHLLQYAEATFFDGIVPNQASLAKYAMI</sequence>
<reference evidence="1 2" key="1">
    <citation type="submission" date="2018-07" db="EMBL/GenBank/DDBJ databases">
        <title>The complete nuclear genome of the prasinophyte Chloropicon primus (CCMP1205).</title>
        <authorList>
            <person name="Pombert J.-F."/>
            <person name="Otis C."/>
            <person name="Turmel M."/>
            <person name="Lemieux C."/>
        </authorList>
    </citation>
    <scope>NUCLEOTIDE SEQUENCE [LARGE SCALE GENOMIC DNA]</scope>
    <source>
        <strain evidence="1 2">CCMP1205</strain>
    </source>
</reference>